<keyword evidence="3" id="KW-1185">Reference proteome</keyword>
<sequence length="71" mass="7647">MQRLKRQSSSHNVSGLSSSPGPPPPLPPPPSLLFFLGDILFTIFITRSTLSIPDDGWMTNVHVSAVGLADF</sequence>
<proteinExistence type="predicted"/>
<reference evidence="2 3" key="1">
    <citation type="submission" date="2019-01" db="EMBL/GenBank/DDBJ databases">
        <title>Genome Assembly of Collichthys lucidus.</title>
        <authorList>
            <person name="Cai M."/>
            <person name="Xiao S."/>
        </authorList>
    </citation>
    <scope>NUCLEOTIDE SEQUENCE [LARGE SCALE GENOMIC DNA]</scope>
    <source>
        <strain evidence="2">JT15FE1705JMU</strain>
        <tissue evidence="2">Muscle</tissue>
    </source>
</reference>
<gene>
    <name evidence="2" type="ORF">D9C73_005147</name>
</gene>
<dbReference type="Proteomes" id="UP000298787">
    <property type="component" value="Chromosome 5"/>
</dbReference>
<evidence type="ECO:0000256" key="1">
    <source>
        <dbReference type="SAM" id="MobiDB-lite"/>
    </source>
</evidence>
<feature type="compositionally biased region" description="Low complexity" evidence="1">
    <location>
        <begin position="9"/>
        <end position="19"/>
    </location>
</feature>
<evidence type="ECO:0000313" key="3">
    <source>
        <dbReference type="Proteomes" id="UP000298787"/>
    </source>
</evidence>
<dbReference type="EMBL" id="CM014082">
    <property type="protein sequence ID" value="TKS71402.1"/>
    <property type="molecule type" value="Genomic_DNA"/>
</dbReference>
<evidence type="ECO:0000313" key="2">
    <source>
        <dbReference type="EMBL" id="TKS71402.1"/>
    </source>
</evidence>
<protein>
    <submittedName>
        <fullName evidence="2">Uncharacterized protein</fullName>
    </submittedName>
</protein>
<dbReference type="AlphaFoldDB" id="A0A4V6XYI6"/>
<accession>A0A4V6XYI6</accession>
<organism evidence="2 3">
    <name type="scientific">Collichthys lucidus</name>
    <name type="common">Big head croaker</name>
    <name type="synonym">Sciaena lucida</name>
    <dbReference type="NCBI Taxonomy" id="240159"/>
    <lineage>
        <taxon>Eukaryota</taxon>
        <taxon>Metazoa</taxon>
        <taxon>Chordata</taxon>
        <taxon>Craniata</taxon>
        <taxon>Vertebrata</taxon>
        <taxon>Euteleostomi</taxon>
        <taxon>Actinopterygii</taxon>
        <taxon>Neopterygii</taxon>
        <taxon>Teleostei</taxon>
        <taxon>Neoteleostei</taxon>
        <taxon>Acanthomorphata</taxon>
        <taxon>Eupercaria</taxon>
        <taxon>Sciaenidae</taxon>
        <taxon>Collichthys</taxon>
    </lineage>
</organism>
<name>A0A4V6XYI6_COLLU</name>
<feature type="compositionally biased region" description="Pro residues" evidence="1">
    <location>
        <begin position="20"/>
        <end position="29"/>
    </location>
</feature>
<feature type="region of interest" description="Disordered" evidence="1">
    <location>
        <begin position="1"/>
        <end position="29"/>
    </location>
</feature>